<dbReference type="STRING" id="387005.A0A183HT75"/>
<dbReference type="EMBL" id="UZAJ01014519">
    <property type="protein sequence ID" value="VDO70508.1"/>
    <property type="molecule type" value="Genomic_DNA"/>
</dbReference>
<name>A0A183HT75_9BILA</name>
<proteinExistence type="predicted"/>
<accession>A0A183HT75</accession>
<sequence length="94" mass="10174">MFYKNGKPETIGLTHRLLTEVEGTMLLEKRTSLRAKLLSFDDSLLQSPGNLQSTAALPSTSCELVNGTMRYGIGGSVVECSPATRAARVRFPAD</sequence>
<reference evidence="3" key="1">
    <citation type="submission" date="2016-06" db="UniProtKB">
        <authorList>
            <consortium name="WormBaseParasite"/>
        </authorList>
    </citation>
    <scope>IDENTIFICATION</scope>
</reference>
<keyword evidence="2" id="KW-1185">Reference proteome</keyword>
<gene>
    <name evidence="1" type="ORF">OFLC_LOCUS10689</name>
</gene>
<evidence type="ECO:0000313" key="2">
    <source>
        <dbReference type="Proteomes" id="UP000267606"/>
    </source>
</evidence>
<organism evidence="3">
    <name type="scientific">Onchocerca flexuosa</name>
    <dbReference type="NCBI Taxonomy" id="387005"/>
    <lineage>
        <taxon>Eukaryota</taxon>
        <taxon>Metazoa</taxon>
        <taxon>Ecdysozoa</taxon>
        <taxon>Nematoda</taxon>
        <taxon>Chromadorea</taxon>
        <taxon>Rhabditida</taxon>
        <taxon>Spirurina</taxon>
        <taxon>Spiruromorpha</taxon>
        <taxon>Filarioidea</taxon>
        <taxon>Onchocercidae</taxon>
        <taxon>Onchocerca</taxon>
    </lineage>
</organism>
<evidence type="ECO:0000313" key="3">
    <source>
        <dbReference type="WBParaSite" id="OFLC_0001068701-mRNA-1"/>
    </source>
</evidence>
<dbReference type="WBParaSite" id="OFLC_0001068701-mRNA-1">
    <property type="protein sequence ID" value="OFLC_0001068701-mRNA-1"/>
    <property type="gene ID" value="OFLC_0001068701"/>
</dbReference>
<dbReference type="AlphaFoldDB" id="A0A183HT75"/>
<evidence type="ECO:0000313" key="1">
    <source>
        <dbReference type="EMBL" id="VDO70508.1"/>
    </source>
</evidence>
<dbReference type="Proteomes" id="UP000267606">
    <property type="component" value="Unassembled WGS sequence"/>
</dbReference>
<reference evidence="1 2" key="2">
    <citation type="submission" date="2018-11" db="EMBL/GenBank/DDBJ databases">
        <authorList>
            <consortium name="Pathogen Informatics"/>
        </authorList>
    </citation>
    <scope>NUCLEOTIDE SEQUENCE [LARGE SCALE GENOMIC DNA]</scope>
</reference>
<protein>
    <submittedName>
        <fullName evidence="1 3">Uncharacterized protein</fullName>
    </submittedName>
</protein>